<dbReference type="Pfam" id="PF01904">
    <property type="entry name" value="DUF72"/>
    <property type="match status" value="1"/>
</dbReference>
<name>A0ABT5XB60_9EURY</name>
<gene>
    <name evidence="1" type="ORF">P0O15_12350</name>
</gene>
<accession>A0ABT5XB60</accession>
<protein>
    <submittedName>
        <fullName evidence="1">DUF72 domain-containing protein</fullName>
    </submittedName>
</protein>
<dbReference type="RefSeq" id="WP_316967665.1">
    <property type="nucleotide sequence ID" value="NZ_JARFPK010000095.1"/>
</dbReference>
<keyword evidence="2" id="KW-1185">Reference proteome</keyword>
<dbReference type="SUPFAM" id="SSF117396">
    <property type="entry name" value="TM1631-like"/>
    <property type="match status" value="1"/>
</dbReference>
<proteinExistence type="predicted"/>
<evidence type="ECO:0000313" key="2">
    <source>
        <dbReference type="Proteomes" id="UP001220010"/>
    </source>
</evidence>
<dbReference type="PANTHER" id="PTHR30348:SF4">
    <property type="entry name" value="DUF72 DOMAIN-CONTAINING PROTEIN"/>
    <property type="match status" value="1"/>
</dbReference>
<dbReference type="PANTHER" id="PTHR30348">
    <property type="entry name" value="UNCHARACTERIZED PROTEIN YECE"/>
    <property type="match status" value="1"/>
</dbReference>
<sequence length="306" mass="35807">MSILVGCSGWSYDDWVGRFYPMELAKTKGEWLAYYAQFFDTVEINSTYYHPPGERQVQSWIKKVKGREGGFEYSVKMPRLVTHQSLVEGDVEKALFWTTTFDKTCLSPLAEADLLGGVLFQLSPHFKNEGQALGSLTCVLDTLVSRGYDLAVEFRHSSWMDEEKKEIDPEASEVLRERNVANVLIDGPGHYPGMMTADHAYIRFHGRNYDIWYGREKEDDHRLDRYDYLYKKDQLDRWVPRIKDAELKTAKVRMYFNNHARAKAVRNAFQMMDLLLIDHKSKEIHLQDQFRLGEFGPSLRKQRELR</sequence>
<evidence type="ECO:0000313" key="1">
    <source>
        <dbReference type="EMBL" id="MDF0591949.1"/>
    </source>
</evidence>
<dbReference type="Proteomes" id="UP001220010">
    <property type="component" value="Unassembled WGS sequence"/>
</dbReference>
<comment type="caution">
    <text evidence="1">The sequence shown here is derived from an EMBL/GenBank/DDBJ whole genome shotgun (WGS) entry which is preliminary data.</text>
</comment>
<dbReference type="EMBL" id="JARFPK010000095">
    <property type="protein sequence ID" value="MDF0591949.1"/>
    <property type="molecule type" value="Genomic_DNA"/>
</dbReference>
<dbReference type="InterPro" id="IPR002763">
    <property type="entry name" value="DUF72"/>
</dbReference>
<dbReference type="Gene3D" id="3.20.20.410">
    <property type="entry name" value="Protein of unknown function UPF0759"/>
    <property type="match status" value="1"/>
</dbReference>
<reference evidence="1 2" key="1">
    <citation type="submission" date="2023-03" db="EMBL/GenBank/DDBJ databases">
        <title>WGS of Methanotrichaceae archaeon Mx.</title>
        <authorList>
            <person name="Sorokin D.Y."/>
            <person name="Merkel A.Y."/>
        </authorList>
    </citation>
    <scope>NUCLEOTIDE SEQUENCE [LARGE SCALE GENOMIC DNA]</scope>
    <source>
        <strain evidence="1 2">Mx</strain>
    </source>
</reference>
<organism evidence="1 2">
    <name type="scientific">Candidatus Methanocrinis natronophilus</name>
    <dbReference type="NCBI Taxonomy" id="3033396"/>
    <lineage>
        <taxon>Archaea</taxon>
        <taxon>Methanobacteriati</taxon>
        <taxon>Methanobacteriota</taxon>
        <taxon>Stenosarchaea group</taxon>
        <taxon>Methanomicrobia</taxon>
        <taxon>Methanotrichales</taxon>
        <taxon>Methanotrichaceae</taxon>
        <taxon>Methanocrinis</taxon>
    </lineage>
</organism>
<dbReference type="InterPro" id="IPR036520">
    <property type="entry name" value="UPF0759_sf"/>
</dbReference>